<gene>
    <name evidence="1" type="ORF">GGQ66_000065</name>
</gene>
<dbReference type="AlphaFoldDB" id="A0A7W6JXT7"/>
<comment type="caution">
    <text evidence="1">The sequence shown here is derived from an EMBL/GenBank/DDBJ whole genome shotgun (WGS) entry which is preliminary data.</text>
</comment>
<accession>A0A7W6JXT7</accession>
<evidence type="ECO:0000313" key="1">
    <source>
        <dbReference type="EMBL" id="MBB4101549.1"/>
    </source>
</evidence>
<evidence type="ECO:0000313" key="2">
    <source>
        <dbReference type="Proteomes" id="UP000584824"/>
    </source>
</evidence>
<keyword evidence="2" id="KW-1185">Reference proteome</keyword>
<reference evidence="1 2" key="1">
    <citation type="submission" date="2020-08" db="EMBL/GenBank/DDBJ databases">
        <title>Genomic Encyclopedia of Type Strains, Phase IV (KMG-IV): sequencing the most valuable type-strain genomes for metagenomic binning, comparative biology and taxonomic classification.</title>
        <authorList>
            <person name="Goeker M."/>
        </authorList>
    </citation>
    <scope>NUCLEOTIDE SEQUENCE [LARGE SCALE GENOMIC DNA]</scope>
    <source>
        <strain evidence="1 2">DSM 26385</strain>
    </source>
</reference>
<organism evidence="1 2">
    <name type="scientific">Allorhizobium borbori</name>
    <dbReference type="NCBI Taxonomy" id="485907"/>
    <lineage>
        <taxon>Bacteria</taxon>
        <taxon>Pseudomonadati</taxon>
        <taxon>Pseudomonadota</taxon>
        <taxon>Alphaproteobacteria</taxon>
        <taxon>Hyphomicrobiales</taxon>
        <taxon>Rhizobiaceae</taxon>
        <taxon>Rhizobium/Agrobacterium group</taxon>
        <taxon>Allorhizobium</taxon>
    </lineage>
</organism>
<dbReference type="Proteomes" id="UP000584824">
    <property type="component" value="Unassembled WGS sequence"/>
</dbReference>
<name>A0A7W6JXT7_9HYPH</name>
<proteinExistence type="predicted"/>
<dbReference type="EMBL" id="JACIDU010000001">
    <property type="protein sequence ID" value="MBB4101549.1"/>
    <property type="molecule type" value="Genomic_DNA"/>
</dbReference>
<sequence length="55" mass="6286">MTPRDQPGASARESDLSAELRMNGRQDFKGLAKDLYGQENLFTFLKKSNYLDHSH</sequence>
<protein>
    <submittedName>
        <fullName evidence="1">Uncharacterized protein</fullName>
    </submittedName>
</protein>